<feature type="compositionally biased region" description="Basic and acidic residues" evidence="2">
    <location>
        <begin position="225"/>
        <end position="242"/>
    </location>
</feature>
<keyword evidence="3" id="KW-1133">Transmembrane helix</keyword>
<dbReference type="OrthoDB" id="3366659at2759"/>
<keyword evidence="3" id="KW-0812">Transmembrane</keyword>
<feature type="region of interest" description="Disordered" evidence="2">
    <location>
        <begin position="588"/>
        <end position="616"/>
    </location>
</feature>
<feature type="region of interest" description="Disordered" evidence="2">
    <location>
        <begin position="522"/>
        <end position="576"/>
    </location>
</feature>
<feature type="coiled-coil region" evidence="1">
    <location>
        <begin position="642"/>
        <end position="669"/>
    </location>
</feature>
<feature type="region of interest" description="Disordered" evidence="2">
    <location>
        <begin position="134"/>
        <end position="347"/>
    </location>
</feature>
<dbReference type="PANTHER" id="PTHR41390">
    <property type="entry name" value="CHROMOSOME 7, WHOLE GENOME SHOTGUN SEQUENCE"/>
    <property type="match status" value="1"/>
</dbReference>
<dbReference type="PANTHER" id="PTHR41390:SF1">
    <property type="entry name" value="NADH-UBIQUINONE OXIDOREDUCTASE 213 KDA SUBUNIT"/>
    <property type="match status" value="1"/>
</dbReference>
<feature type="compositionally biased region" description="Polar residues" evidence="2">
    <location>
        <begin position="192"/>
        <end position="205"/>
    </location>
</feature>
<evidence type="ECO:0000313" key="4">
    <source>
        <dbReference type="EMBL" id="PWY99466.1"/>
    </source>
</evidence>
<feature type="compositionally biased region" description="Low complexity" evidence="2">
    <location>
        <begin position="555"/>
        <end position="575"/>
    </location>
</feature>
<feature type="compositionally biased region" description="Low complexity" evidence="2">
    <location>
        <begin position="250"/>
        <end position="265"/>
    </location>
</feature>
<keyword evidence="5" id="KW-1185">Reference proteome</keyword>
<evidence type="ECO:0000256" key="1">
    <source>
        <dbReference type="SAM" id="Coils"/>
    </source>
</evidence>
<feature type="compositionally biased region" description="Polar residues" evidence="2">
    <location>
        <begin position="313"/>
        <end position="325"/>
    </location>
</feature>
<dbReference type="InParanoid" id="A0A317XMD2"/>
<feature type="compositionally biased region" description="Low complexity" evidence="2">
    <location>
        <begin position="283"/>
        <end position="293"/>
    </location>
</feature>
<dbReference type="STRING" id="1882483.A0A317XMD2"/>
<sequence length="682" mass="71489">MSQQPAQEPNFGSYDGSSSTSGGPAAAGSSTRLPGLAGTQSEKQLTPRELAALKTIKRNVDLTKYGGWAIGAAGTWVLMSRRKPLPTNLQRIGWSVVGGLGGSFLLMPIGILASRSVLRDVEDPQHLRQVLLGAMQEQREGKRPNVGVAPPKGLDGESPQHGASQPGQREDWGAAAAPAEASYSQAAPRPSNEGQTDGFSESSSDQTRDQMPDGTGAGSRWAQLRGERSVEPSRWERIRQDNARNTYNRQGAGSQQPPLQQASPPFGSESDSPGSSTLGGGYSSTTTGAAGRSRAAEPVMSLSGGETDPRWSNPASYQSDTSGWGNSEFLRDPSAQPPPDQAKSAKRGYGVFSVVEDQASSATAPLQGFQIESDAPIQVVKGSLLSALAGGVGGSIFGVMKGRQGAGTVLGFRTAFNCFAFGFPFFAIREYIVSPVLHRSSSGFDPSNQHMRLRTLPNRHTDKIAASGLAGALAGAGLATFARGPRMAVKGAATFGVVCMGVQFAGNELRIARDTLLRPSRGQNAAVSRDGNVDAGGAASLPHDVNNGSPTDLNQAQPTPSTSQSNSTSNSNKSPDTAVAISQAALPLSDADSSTPTTQPSGNPDTGTTTTSNPVAKKTETSWLSYLKHAMPVRSVSDEEYGQKLQLRLQDLHHRIADIQAEIREIEGLESQRVPTPSDGES</sequence>
<protein>
    <submittedName>
        <fullName evidence="4">Uncharacterized protein</fullName>
    </submittedName>
</protein>
<evidence type="ECO:0000313" key="5">
    <source>
        <dbReference type="Proteomes" id="UP000246740"/>
    </source>
</evidence>
<gene>
    <name evidence="4" type="ORF">BCV70DRAFT_201032</name>
</gene>
<keyword evidence="3" id="KW-0472">Membrane</keyword>
<proteinExistence type="predicted"/>
<feature type="transmembrane region" description="Helical" evidence="3">
    <location>
        <begin position="92"/>
        <end position="113"/>
    </location>
</feature>
<organism evidence="4 5">
    <name type="scientific">Testicularia cyperi</name>
    <dbReference type="NCBI Taxonomy" id="1882483"/>
    <lineage>
        <taxon>Eukaryota</taxon>
        <taxon>Fungi</taxon>
        <taxon>Dikarya</taxon>
        <taxon>Basidiomycota</taxon>
        <taxon>Ustilaginomycotina</taxon>
        <taxon>Ustilaginomycetes</taxon>
        <taxon>Ustilaginales</taxon>
        <taxon>Anthracoideaceae</taxon>
        <taxon>Testicularia</taxon>
    </lineage>
</organism>
<feature type="compositionally biased region" description="Low complexity" evidence="2">
    <location>
        <begin position="174"/>
        <end position="188"/>
    </location>
</feature>
<dbReference type="AlphaFoldDB" id="A0A317XMD2"/>
<keyword evidence="1" id="KW-0175">Coiled coil</keyword>
<evidence type="ECO:0000256" key="3">
    <source>
        <dbReference type="SAM" id="Phobius"/>
    </source>
</evidence>
<feature type="region of interest" description="Disordered" evidence="2">
    <location>
        <begin position="1"/>
        <end position="44"/>
    </location>
</feature>
<feature type="compositionally biased region" description="Polar residues" evidence="2">
    <location>
        <begin position="591"/>
        <end position="614"/>
    </location>
</feature>
<dbReference type="Proteomes" id="UP000246740">
    <property type="component" value="Unassembled WGS sequence"/>
</dbReference>
<name>A0A317XMD2_9BASI</name>
<dbReference type="EMBL" id="KZ819195">
    <property type="protein sequence ID" value="PWY99466.1"/>
    <property type="molecule type" value="Genomic_DNA"/>
</dbReference>
<accession>A0A317XMD2</accession>
<evidence type="ECO:0000256" key="2">
    <source>
        <dbReference type="SAM" id="MobiDB-lite"/>
    </source>
</evidence>
<feature type="compositionally biased region" description="Low complexity" evidence="2">
    <location>
        <begin position="12"/>
        <end position="31"/>
    </location>
</feature>
<reference evidence="4 5" key="1">
    <citation type="journal article" date="2018" name="Mol. Biol. Evol.">
        <title>Broad Genomic Sampling Reveals a Smut Pathogenic Ancestry of the Fungal Clade Ustilaginomycotina.</title>
        <authorList>
            <person name="Kijpornyongpan T."/>
            <person name="Mondo S.J."/>
            <person name="Barry K."/>
            <person name="Sandor L."/>
            <person name="Lee J."/>
            <person name="Lipzen A."/>
            <person name="Pangilinan J."/>
            <person name="LaButti K."/>
            <person name="Hainaut M."/>
            <person name="Henrissat B."/>
            <person name="Grigoriev I.V."/>
            <person name="Spatafora J.W."/>
            <person name="Aime M.C."/>
        </authorList>
    </citation>
    <scope>NUCLEOTIDE SEQUENCE [LARGE SCALE GENOMIC DNA]</scope>
    <source>
        <strain evidence="4 5">MCA 3645</strain>
    </source>
</reference>